<name>K7YRP9_9PROT</name>
<gene>
    <name evidence="1" type="ORF">A1OE_1051</name>
</gene>
<dbReference type="AlphaFoldDB" id="K7YRP9"/>
<dbReference type="EMBL" id="CP003539">
    <property type="protein sequence ID" value="AFX99229.1"/>
    <property type="molecule type" value="Genomic_DNA"/>
</dbReference>
<proteinExistence type="predicted"/>
<organism evidence="1 2">
    <name type="scientific">Candidatus Endolissoclinum faulkneri L2</name>
    <dbReference type="NCBI Taxonomy" id="1193729"/>
    <lineage>
        <taxon>Bacteria</taxon>
        <taxon>Pseudomonadati</taxon>
        <taxon>Pseudomonadota</taxon>
        <taxon>Alphaproteobacteria</taxon>
        <taxon>Rhodospirillales</taxon>
        <taxon>Rhodospirillaceae</taxon>
        <taxon>Candidatus Endolissoclinum</taxon>
    </lineage>
</organism>
<evidence type="ECO:0000313" key="1">
    <source>
        <dbReference type="EMBL" id="AFX99229.1"/>
    </source>
</evidence>
<dbReference type="KEGG" id="thal:A1OE_1051"/>
<accession>K7YRP9</accession>
<reference evidence="1 2" key="1">
    <citation type="journal article" date="2012" name="Proc. Natl. Acad. Sci. U.S.A.">
        <title>Genome streamlining and chemical defense in a coral reef symbiosis.</title>
        <authorList>
            <person name="Kwan J.C."/>
            <person name="Donia M.S."/>
            <person name="Han A.W."/>
            <person name="Hirose E."/>
            <person name="Haygood M.G."/>
            <person name="Schmidt E.W."/>
        </authorList>
    </citation>
    <scope>NUCLEOTIDE SEQUENCE [LARGE SCALE GENOMIC DNA]</scope>
    <source>
        <strain evidence="1 2">L2</strain>
    </source>
</reference>
<sequence length="48" mass="5712">MKCYKCAKYFFIVVISKINSHLHILCSIAFNMPGYYRLSIILKFSYKD</sequence>
<evidence type="ECO:0000313" key="2">
    <source>
        <dbReference type="Proteomes" id="UP000010077"/>
    </source>
</evidence>
<dbReference type="HOGENOM" id="CLU_3150671_0_0_5"/>
<dbReference type="Proteomes" id="UP000010077">
    <property type="component" value="Chromosome"/>
</dbReference>
<keyword evidence="2" id="KW-1185">Reference proteome</keyword>
<dbReference type="STRING" id="1193729.A1OE_1051"/>
<protein>
    <submittedName>
        <fullName evidence="1">Uncharacterized protein</fullName>
    </submittedName>
</protein>